<dbReference type="InterPro" id="IPR050548">
    <property type="entry name" value="PcG_chromatin_remod_factors"/>
</dbReference>
<dbReference type="FunFam" id="1.10.150.50:FF:000018">
    <property type="entry name" value="Polycomb protein scmh1 isoform 4"/>
    <property type="match status" value="1"/>
</dbReference>
<dbReference type="Gene3D" id="3.90.1150.190">
    <property type="entry name" value="SLED domain"/>
    <property type="match status" value="1"/>
</dbReference>
<evidence type="ECO:0000313" key="9">
    <source>
        <dbReference type="EMBL" id="EDL99696.1"/>
    </source>
</evidence>
<protein>
    <submittedName>
        <fullName evidence="9">Sex comb on midleg-like 4 (Drosophila) (Predicted)</fullName>
    </submittedName>
</protein>
<evidence type="ECO:0000256" key="4">
    <source>
        <dbReference type="ARBA" id="ARBA00023015"/>
    </source>
</evidence>
<reference evidence="9" key="1">
    <citation type="journal article" date="2005" name="Genome Res.">
        <title>Gene and alternative splicing annotation with AIR.</title>
        <authorList>
            <person name="Florea L."/>
            <person name="Di Francesco V."/>
            <person name="Miller J."/>
            <person name="Turner R."/>
            <person name="Yao A."/>
            <person name="Harris M."/>
            <person name="Walenz B."/>
            <person name="Mobarry C."/>
            <person name="Merkulov G.V."/>
            <person name="Charlab R."/>
            <person name="Dew I."/>
            <person name="Deng Z."/>
            <person name="Istrail S."/>
            <person name="Li P."/>
            <person name="Sutton G."/>
        </authorList>
    </citation>
    <scope>NUCLEOTIDE SEQUENCE</scope>
    <source>
        <strain evidence="9">BN</strain>
    </source>
</reference>
<evidence type="ECO:0000256" key="2">
    <source>
        <dbReference type="ARBA" id="ARBA00008469"/>
    </source>
</evidence>
<dbReference type="SMR" id="A6K6X7"/>
<dbReference type="PANTHER" id="PTHR12247">
    <property type="entry name" value="POLYCOMB GROUP PROTEIN"/>
    <property type="match status" value="1"/>
</dbReference>
<dbReference type="AlphaFoldDB" id="A6K6X7"/>
<dbReference type="Pfam" id="PF12140">
    <property type="entry name" value="SLED"/>
    <property type="match status" value="1"/>
</dbReference>
<keyword evidence="3" id="KW-0678">Repressor</keyword>
<evidence type="ECO:0000259" key="8">
    <source>
        <dbReference type="SMART" id="SM00454"/>
    </source>
</evidence>
<evidence type="ECO:0000256" key="3">
    <source>
        <dbReference type="ARBA" id="ARBA00022491"/>
    </source>
</evidence>
<dbReference type="InterPro" id="IPR013761">
    <property type="entry name" value="SAM/pointed_sf"/>
</dbReference>
<dbReference type="Proteomes" id="UP000234681">
    <property type="component" value="Chromosome 20"/>
</dbReference>
<organism evidence="9">
    <name type="scientific">Rattus norvegicus</name>
    <name type="common">Rat</name>
    <dbReference type="NCBI Taxonomy" id="10116"/>
    <lineage>
        <taxon>Eukaryota</taxon>
        <taxon>Metazoa</taxon>
        <taxon>Chordata</taxon>
        <taxon>Craniata</taxon>
        <taxon>Vertebrata</taxon>
        <taxon>Euteleostomi</taxon>
        <taxon>Mammalia</taxon>
        <taxon>Eutheria</taxon>
        <taxon>Euarchontoglires</taxon>
        <taxon>Glires</taxon>
        <taxon>Rodentia</taxon>
        <taxon>Myomorpha</taxon>
        <taxon>Muroidea</taxon>
        <taxon>Muridae</taxon>
        <taxon>Murinae</taxon>
        <taxon>Rattus</taxon>
    </lineage>
</organism>
<dbReference type="InterPro" id="IPR021987">
    <property type="entry name" value="SLED"/>
</dbReference>
<comment type="subcellular location">
    <subcellularLocation>
        <location evidence="1">Nucleus</location>
    </subcellularLocation>
</comment>
<feature type="domain" description="SAM" evidence="8">
    <location>
        <begin position="298"/>
        <end position="367"/>
    </location>
</feature>
<sequence>MPSHTLSKVSGPVIEISLAPAEMQTQRVPGRKRGRPPLHSTRVQMAVHNLYSASSASVPAVTIPKKRGRKPRYKIKSPVLMTPLALSPPRSTPEPDLSSIPQDAATVPSLVVPQAVTVSASFDGKQHLRNLPVVNSVGYVLRFLTKLCRSLLCDNLFSHLPFPGSIGASEKAQEKEDGRTESAKVATAEECLVNAVGMNRYTIDVSSTAFSHRGSVTHSSSLYYKRLNSGDSHLVGGPATTTSGSRTNPVPSGGSSTPGLRLPASSPKRNGTAIEGNRCAPSPSPEIQDTRRPSSRNPSTWTVEDVVRFVKDADPQALGPHVELFRKHEIDGNALLLLRSDMIMKYLGLKLGPALKLCYHIDKLKQAKF</sequence>
<dbReference type="EMBL" id="CH474025">
    <property type="protein sequence ID" value="EDL99696.1"/>
    <property type="molecule type" value="Genomic_DNA"/>
</dbReference>
<gene>
    <name evidence="9" type="primary">Scml4_predicted</name>
    <name evidence="9" type="ORF">rCG_58505</name>
</gene>
<dbReference type="Pfam" id="PF00536">
    <property type="entry name" value="SAM_1"/>
    <property type="match status" value="1"/>
</dbReference>
<dbReference type="InterPro" id="IPR047531">
    <property type="entry name" value="SAM_Scm-like"/>
</dbReference>
<dbReference type="InterPro" id="IPR033763">
    <property type="entry name" value="SCML2_RBR"/>
</dbReference>
<keyword evidence="5" id="KW-0804">Transcription</keyword>
<keyword evidence="4" id="KW-0805">Transcription regulation</keyword>
<dbReference type="Gene3D" id="1.10.150.50">
    <property type="entry name" value="Transcription Factor, Ets-1"/>
    <property type="match status" value="1"/>
</dbReference>
<dbReference type="SUPFAM" id="SSF47769">
    <property type="entry name" value="SAM/Pointed domain"/>
    <property type="match status" value="1"/>
</dbReference>
<dbReference type="InterPro" id="IPR001660">
    <property type="entry name" value="SAM"/>
</dbReference>
<name>A6K6X7_RAT</name>
<keyword evidence="6" id="KW-0539">Nucleus</keyword>
<dbReference type="CDD" id="cd09578">
    <property type="entry name" value="SAM_Scm"/>
    <property type="match status" value="1"/>
</dbReference>
<feature type="region of interest" description="Disordered" evidence="7">
    <location>
        <begin position="234"/>
        <end position="299"/>
    </location>
</feature>
<dbReference type="InterPro" id="IPR038348">
    <property type="entry name" value="SLED_sf"/>
</dbReference>
<evidence type="ECO:0000256" key="1">
    <source>
        <dbReference type="ARBA" id="ARBA00004123"/>
    </source>
</evidence>
<comment type="similarity">
    <text evidence="2">Belongs to the SCM family.</text>
</comment>
<reference evidence="9" key="2">
    <citation type="submission" date="2005-07" db="EMBL/GenBank/DDBJ databases">
        <authorList>
            <person name="Mural R.J."/>
            <person name="Li P.W."/>
            <person name="Adams M.D."/>
            <person name="Amanatides P.G."/>
            <person name="Baden-Tillson H."/>
            <person name="Barnstead M."/>
            <person name="Chin S.H."/>
            <person name="Dew I."/>
            <person name="Evans C.A."/>
            <person name="Ferriera S."/>
            <person name="Flanigan M."/>
            <person name="Fosler C."/>
            <person name="Glodek A."/>
            <person name="Gu Z."/>
            <person name="Holt R.A."/>
            <person name="Jennings D."/>
            <person name="Kraft C.L."/>
            <person name="Lu F."/>
            <person name="Nguyen T."/>
            <person name="Nusskern D.R."/>
            <person name="Pfannkoch C.M."/>
            <person name="Sitter C."/>
            <person name="Sutton G.G."/>
            <person name="Venter J.C."/>
            <person name="Wang Z."/>
            <person name="Woodage T."/>
            <person name="Zheng X.H."/>
            <person name="Zhong F."/>
        </authorList>
    </citation>
    <scope>NUCLEOTIDE SEQUENCE</scope>
    <source>
        <strain evidence="9">BN</strain>
    </source>
</reference>
<evidence type="ECO:0000256" key="6">
    <source>
        <dbReference type="ARBA" id="ARBA00023242"/>
    </source>
</evidence>
<dbReference type="PANTHER" id="PTHR12247:SF85">
    <property type="entry name" value="SEX COMB ON MIDLEG-LIKE PROTEIN 4"/>
    <property type="match status" value="1"/>
</dbReference>
<evidence type="ECO:0000256" key="5">
    <source>
        <dbReference type="ARBA" id="ARBA00023163"/>
    </source>
</evidence>
<accession>A6K6X7</accession>
<proteinExistence type="inferred from homology"/>
<feature type="compositionally biased region" description="Polar residues" evidence="7">
    <location>
        <begin position="239"/>
        <end position="258"/>
    </location>
</feature>
<dbReference type="GO" id="GO:0005634">
    <property type="term" value="C:nucleus"/>
    <property type="evidence" value="ECO:0007669"/>
    <property type="project" value="UniProtKB-SubCell"/>
</dbReference>
<dbReference type="SMART" id="SM00454">
    <property type="entry name" value="SAM"/>
    <property type="match status" value="1"/>
</dbReference>
<dbReference type="Pfam" id="PF17208">
    <property type="entry name" value="RBR"/>
    <property type="match status" value="1"/>
</dbReference>
<evidence type="ECO:0000256" key="7">
    <source>
        <dbReference type="SAM" id="MobiDB-lite"/>
    </source>
</evidence>